<comment type="similarity">
    <text evidence="1">Belongs to the biotin--protein ligase family.</text>
</comment>
<evidence type="ECO:0000259" key="3">
    <source>
        <dbReference type="Pfam" id="PF03099"/>
    </source>
</evidence>
<gene>
    <name evidence="4" type="ORF">PSON_ATCC_30995.1.T0050242</name>
</gene>
<reference evidence="4" key="1">
    <citation type="submission" date="2021-01" db="EMBL/GenBank/DDBJ databases">
        <authorList>
            <consortium name="Genoscope - CEA"/>
            <person name="William W."/>
        </authorList>
    </citation>
    <scope>NUCLEOTIDE SEQUENCE</scope>
</reference>
<protein>
    <recommendedName>
        <fullName evidence="3">BPL/LPL catalytic domain-containing protein</fullName>
    </recommendedName>
</protein>
<dbReference type="GO" id="GO:0005737">
    <property type="term" value="C:cytoplasm"/>
    <property type="evidence" value="ECO:0007669"/>
    <property type="project" value="TreeGrafter"/>
</dbReference>
<evidence type="ECO:0000256" key="1">
    <source>
        <dbReference type="ARBA" id="ARBA00009934"/>
    </source>
</evidence>
<dbReference type="InterPro" id="IPR004408">
    <property type="entry name" value="Biotin_CoA_COase_ligase"/>
</dbReference>
<dbReference type="EMBL" id="CAJJDN010000005">
    <property type="protein sequence ID" value="CAD8050884.1"/>
    <property type="molecule type" value="Genomic_DNA"/>
</dbReference>
<comment type="caution">
    <text evidence="4">The sequence shown here is derived from an EMBL/GenBank/DDBJ whole genome shotgun (WGS) entry which is preliminary data.</text>
</comment>
<evidence type="ECO:0000256" key="2">
    <source>
        <dbReference type="ARBA" id="ARBA00022598"/>
    </source>
</evidence>
<evidence type="ECO:0000313" key="5">
    <source>
        <dbReference type="Proteomes" id="UP000692954"/>
    </source>
</evidence>
<keyword evidence="2" id="KW-0436">Ligase</keyword>
<dbReference type="Proteomes" id="UP000692954">
    <property type="component" value="Unassembled WGS sequence"/>
</dbReference>
<keyword evidence="5" id="KW-1185">Reference proteome</keyword>
<dbReference type="PANTHER" id="PTHR12835:SF5">
    <property type="entry name" value="BIOTIN--PROTEIN LIGASE"/>
    <property type="match status" value="1"/>
</dbReference>
<organism evidence="4 5">
    <name type="scientific">Paramecium sonneborni</name>
    <dbReference type="NCBI Taxonomy" id="65129"/>
    <lineage>
        <taxon>Eukaryota</taxon>
        <taxon>Sar</taxon>
        <taxon>Alveolata</taxon>
        <taxon>Ciliophora</taxon>
        <taxon>Intramacronucleata</taxon>
        <taxon>Oligohymenophorea</taxon>
        <taxon>Peniculida</taxon>
        <taxon>Parameciidae</taxon>
        <taxon>Paramecium</taxon>
    </lineage>
</organism>
<dbReference type="AlphaFoldDB" id="A0A8S1KJ01"/>
<dbReference type="OrthoDB" id="10250105at2759"/>
<sequence length="242" mass="28369">MKNNQIVDILFEEIESTQTHAIQQYSKLYSEQITTIRALFQTNGKGQHSSKWESQSKRNLLFTIIYPFFKNFQYINTIPLIVAHSILQVYKNKYDLNGSIKWFNDIFFFDKKQAGILVQSEITGQDIVIFIGVGINIDWNIENGINLEKILNKNINVEELYEQLKYTIIQNLIQLNEQGFKYFQKNINQQLYKKGEQCIFVNLELKKVCEGILQEINSEGMLIIRETNGLNRVVDINLKMQI</sequence>
<dbReference type="GO" id="GO:0004077">
    <property type="term" value="F:biotin--[biotin carboxyl-carrier protein] ligase activity"/>
    <property type="evidence" value="ECO:0007669"/>
    <property type="project" value="InterPro"/>
</dbReference>
<dbReference type="NCBIfam" id="TIGR00121">
    <property type="entry name" value="birA_ligase"/>
    <property type="match status" value="1"/>
</dbReference>
<name>A0A8S1KJ01_9CILI</name>
<accession>A0A8S1KJ01</accession>
<proteinExistence type="inferred from homology"/>
<dbReference type="InterPro" id="IPR004143">
    <property type="entry name" value="BPL_LPL_catalytic"/>
</dbReference>
<dbReference type="Pfam" id="PF03099">
    <property type="entry name" value="BPL_LplA_LipB"/>
    <property type="match status" value="1"/>
</dbReference>
<evidence type="ECO:0000313" key="4">
    <source>
        <dbReference type="EMBL" id="CAD8050884.1"/>
    </source>
</evidence>
<feature type="domain" description="BPL/LPL catalytic" evidence="3">
    <location>
        <begin position="11"/>
        <end position="136"/>
    </location>
</feature>
<dbReference type="PANTHER" id="PTHR12835">
    <property type="entry name" value="BIOTIN PROTEIN LIGASE"/>
    <property type="match status" value="1"/>
</dbReference>